<evidence type="ECO:0000313" key="1">
    <source>
        <dbReference type="EMBL" id="NGO62960.1"/>
    </source>
</evidence>
<dbReference type="RefSeq" id="WP_163899502.1">
    <property type="nucleotide sequence ID" value="NZ_CP048427.1"/>
</dbReference>
<reference evidence="1 2" key="1">
    <citation type="submission" date="2020-02" db="EMBL/GenBank/DDBJ databases">
        <title>Genome sequence of the type strain CCBAU10050 of Rhizobium daejeonense.</title>
        <authorList>
            <person name="Gao J."/>
            <person name="Sun J."/>
        </authorList>
    </citation>
    <scope>NUCLEOTIDE SEQUENCE [LARGE SCALE GENOMIC DNA]</scope>
    <source>
        <strain evidence="1 2">CCBAU10050</strain>
    </source>
</reference>
<dbReference type="SUPFAM" id="SSF47226">
    <property type="entry name" value="Histidine-containing phosphotransfer domain, HPT domain"/>
    <property type="match status" value="1"/>
</dbReference>
<comment type="caution">
    <text evidence="1">The sequence shown here is derived from an EMBL/GenBank/DDBJ whole genome shotgun (WGS) entry which is preliminary data.</text>
</comment>
<protein>
    <submittedName>
        <fullName evidence="1">Hpt domain-containing protein</fullName>
    </submittedName>
</protein>
<organism evidence="1 2">
    <name type="scientific">Rhizobium daejeonense</name>
    <dbReference type="NCBI Taxonomy" id="240521"/>
    <lineage>
        <taxon>Bacteria</taxon>
        <taxon>Pseudomonadati</taxon>
        <taxon>Pseudomonadota</taxon>
        <taxon>Alphaproteobacteria</taxon>
        <taxon>Hyphomicrobiales</taxon>
        <taxon>Rhizobiaceae</taxon>
        <taxon>Rhizobium/Agrobacterium group</taxon>
        <taxon>Rhizobium</taxon>
    </lineage>
</organism>
<name>A0A6M1S1G6_9HYPH</name>
<dbReference type="EMBL" id="JAAKZH010000001">
    <property type="protein sequence ID" value="NGO62960.1"/>
    <property type="molecule type" value="Genomic_DNA"/>
</dbReference>
<gene>
    <name evidence="1" type="ORF">G6N76_04695</name>
</gene>
<sequence length="123" mass="12896">MAALNIAFEAPENSGGRCPSQNRPIDLVHLAKQTKGDKALEMEVLQMFARQARGCLQAFGNPASIETREAIAVRLKNAANAVGAHAVVVAATEVEARGNEPAAIAAVAAAVVEAENFICKLCR</sequence>
<dbReference type="InterPro" id="IPR036641">
    <property type="entry name" value="HPT_dom_sf"/>
</dbReference>
<proteinExistence type="predicted"/>
<dbReference type="AlphaFoldDB" id="A0A6M1S1G6"/>
<dbReference type="GO" id="GO:0000160">
    <property type="term" value="P:phosphorelay signal transduction system"/>
    <property type="evidence" value="ECO:0007669"/>
    <property type="project" value="InterPro"/>
</dbReference>
<keyword evidence="2" id="KW-1185">Reference proteome</keyword>
<dbReference type="Proteomes" id="UP000477849">
    <property type="component" value="Unassembled WGS sequence"/>
</dbReference>
<evidence type="ECO:0000313" key="2">
    <source>
        <dbReference type="Proteomes" id="UP000477849"/>
    </source>
</evidence>
<accession>A0A6M1S1G6</accession>
<dbReference type="Gene3D" id="1.20.120.160">
    <property type="entry name" value="HPT domain"/>
    <property type="match status" value="1"/>
</dbReference>